<dbReference type="Proteomes" id="UP001062027">
    <property type="component" value="Unassembled WGS sequence"/>
</dbReference>
<evidence type="ECO:0000313" key="1">
    <source>
        <dbReference type="EMBL" id="MCU6676924.1"/>
    </source>
</evidence>
<proteinExistence type="predicted"/>
<gene>
    <name evidence="1" type="ORF">M8318_04485</name>
</gene>
<accession>A0ABT2R7S5</accession>
<sequence length="99" mass="11043">MGDLLIIIALLQLIDGIGAPNPFIQSFHVFHPIEIPAYLSGRRKNVMFFPFSLAERNESAIRTSITNLYTAKTVINIAKLALNVNTIPLIFSKSGRKIF</sequence>
<evidence type="ECO:0000313" key="2">
    <source>
        <dbReference type="Proteomes" id="UP001062027"/>
    </source>
</evidence>
<reference evidence="1" key="1">
    <citation type="submission" date="2022-05" db="EMBL/GenBank/DDBJ databases">
        <title>Description of a novel species of Leclercia; Leclercia tamurae and the Proposal for a Novel Genus Silvania gen. nov. Containing Two Novel Species Silvania hatchlandensis sp. nov. and Silvania confinis sp. nov. Isolated from the Rhizosphere of Oak.</title>
        <authorList>
            <person name="Maddock D.W."/>
            <person name="Brady C.L."/>
            <person name="Denman S."/>
            <person name="Arnold D."/>
        </authorList>
    </citation>
    <scope>NUCLEOTIDE SEQUENCE</scope>
    <source>
        <strain evidence="1">H6S3</strain>
    </source>
</reference>
<protein>
    <submittedName>
        <fullName evidence="1">Uncharacterized protein</fullName>
    </submittedName>
</protein>
<dbReference type="RefSeq" id="WP_262661146.1">
    <property type="nucleotide sequence ID" value="NZ_JAMHKS010000065.1"/>
</dbReference>
<name>A0ABT2R7S5_9ENTR</name>
<keyword evidence="2" id="KW-1185">Reference proteome</keyword>
<organism evidence="1 2">
    <name type="scientific">Leclercia tamurae</name>
    <dbReference type="NCBI Taxonomy" id="2926467"/>
    <lineage>
        <taxon>Bacteria</taxon>
        <taxon>Pseudomonadati</taxon>
        <taxon>Pseudomonadota</taxon>
        <taxon>Gammaproteobacteria</taxon>
        <taxon>Enterobacterales</taxon>
        <taxon>Enterobacteriaceae</taxon>
        <taxon>Leclercia</taxon>
    </lineage>
</organism>
<comment type="caution">
    <text evidence="1">The sequence shown here is derived from an EMBL/GenBank/DDBJ whole genome shotgun (WGS) entry which is preliminary data.</text>
</comment>
<dbReference type="EMBL" id="JAMHKS010000065">
    <property type="protein sequence ID" value="MCU6676924.1"/>
    <property type="molecule type" value="Genomic_DNA"/>
</dbReference>